<dbReference type="EMBL" id="BMAU01021305">
    <property type="protein sequence ID" value="GFY11489.1"/>
    <property type="molecule type" value="Genomic_DNA"/>
</dbReference>
<evidence type="ECO:0000256" key="1">
    <source>
        <dbReference type="SAM" id="MobiDB-lite"/>
    </source>
</evidence>
<comment type="caution">
    <text evidence="2">The sequence shown here is derived from an EMBL/GenBank/DDBJ whole genome shotgun (WGS) entry which is preliminary data.</text>
</comment>
<evidence type="ECO:0000313" key="2">
    <source>
        <dbReference type="EMBL" id="GFY11489.1"/>
    </source>
</evidence>
<dbReference type="AlphaFoldDB" id="A0A8X6SDD1"/>
<evidence type="ECO:0000313" key="3">
    <source>
        <dbReference type="Proteomes" id="UP000887159"/>
    </source>
</evidence>
<protein>
    <submittedName>
        <fullName evidence="2">40S ribosomal protein SA</fullName>
    </submittedName>
</protein>
<organism evidence="2 3">
    <name type="scientific">Trichonephila clavipes</name>
    <name type="common">Golden silk orbweaver</name>
    <name type="synonym">Nephila clavipes</name>
    <dbReference type="NCBI Taxonomy" id="2585209"/>
    <lineage>
        <taxon>Eukaryota</taxon>
        <taxon>Metazoa</taxon>
        <taxon>Ecdysozoa</taxon>
        <taxon>Arthropoda</taxon>
        <taxon>Chelicerata</taxon>
        <taxon>Arachnida</taxon>
        <taxon>Araneae</taxon>
        <taxon>Araneomorphae</taxon>
        <taxon>Entelegynae</taxon>
        <taxon>Araneoidea</taxon>
        <taxon>Nephilidae</taxon>
        <taxon>Trichonephila</taxon>
    </lineage>
</organism>
<dbReference type="Proteomes" id="UP000887159">
    <property type="component" value="Unassembled WGS sequence"/>
</dbReference>
<gene>
    <name evidence="2" type="primary">Tf2-6_11</name>
    <name evidence="2" type="ORF">TNCV_3183271</name>
</gene>
<feature type="compositionally biased region" description="Basic residues" evidence="1">
    <location>
        <begin position="57"/>
        <end position="67"/>
    </location>
</feature>
<sequence length="206" mass="24055">MPKREGPYLILTLRSPVSYEIADPANPDQALGTYHVSALKDYQEPERKRNTGFVAPLRKRGHPKKKLSPGSEPKCQRNQRGIRYWEDNLQVYTESHYFPPQKPENVYIQQVPFPSTVQSVYVPVIENYFVENPYNPEPQIDWFQPQENYIQNFRNAFGKVEQGVIDLSGLLFEEEAGQARKQQKRKIIFCESKEVVYEFLKEGKIS</sequence>
<proteinExistence type="predicted"/>
<keyword evidence="3" id="KW-1185">Reference proteome</keyword>
<keyword evidence="2" id="KW-0687">Ribonucleoprotein</keyword>
<keyword evidence="2" id="KW-0689">Ribosomal protein</keyword>
<feature type="region of interest" description="Disordered" evidence="1">
    <location>
        <begin position="45"/>
        <end position="76"/>
    </location>
</feature>
<reference evidence="2" key="1">
    <citation type="submission" date="2020-08" db="EMBL/GenBank/DDBJ databases">
        <title>Multicomponent nature underlies the extraordinary mechanical properties of spider dragline silk.</title>
        <authorList>
            <person name="Kono N."/>
            <person name="Nakamura H."/>
            <person name="Mori M."/>
            <person name="Yoshida Y."/>
            <person name="Ohtoshi R."/>
            <person name="Malay A.D."/>
            <person name="Moran D.A.P."/>
            <person name="Tomita M."/>
            <person name="Numata K."/>
            <person name="Arakawa K."/>
        </authorList>
    </citation>
    <scope>NUCLEOTIDE SEQUENCE</scope>
</reference>
<dbReference type="GO" id="GO:0005840">
    <property type="term" value="C:ribosome"/>
    <property type="evidence" value="ECO:0007669"/>
    <property type="project" value="UniProtKB-KW"/>
</dbReference>
<name>A0A8X6SDD1_TRICX</name>
<accession>A0A8X6SDD1</accession>